<keyword evidence="1" id="KW-0812">Transmembrane</keyword>
<evidence type="ECO:0000313" key="2">
    <source>
        <dbReference type="EMBL" id="KAJ8298890.1"/>
    </source>
</evidence>
<keyword evidence="1" id="KW-1133">Transmembrane helix</keyword>
<accession>A0ABQ9E5W0</accession>
<reference evidence="2 3" key="1">
    <citation type="submission" date="2022-12" db="EMBL/GenBank/DDBJ databases">
        <title>Chromosome-level genome of Tegillarca granosa.</title>
        <authorList>
            <person name="Kim J."/>
        </authorList>
    </citation>
    <scope>NUCLEOTIDE SEQUENCE [LARGE SCALE GENOMIC DNA]</scope>
    <source>
        <strain evidence="2">Teg-2019</strain>
        <tissue evidence="2">Adductor muscle</tissue>
    </source>
</reference>
<name>A0ABQ9E5W0_TEGGR</name>
<dbReference type="Proteomes" id="UP001217089">
    <property type="component" value="Unassembled WGS sequence"/>
</dbReference>
<comment type="caution">
    <text evidence="2">The sequence shown here is derived from an EMBL/GenBank/DDBJ whole genome shotgun (WGS) entry which is preliminary data.</text>
</comment>
<keyword evidence="1" id="KW-0472">Membrane</keyword>
<dbReference type="EMBL" id="JARBDR010000921">
    <property type="protein sequence ID" value="KAJ8298890.1"/>
    <property type="molecule type" value="Genomic_DNA"/>
</dbReference>
<evidence type="ECO:0000256" key="1">
    <source>
        <dbReference type="SAM" id="Phobius"/>
    </source>
</evidence>
<sequence>MPSVTYKIYKSITHPIEKDKLSKVHFSFHTFTLKAICLLIDIWAFYDRRMYFLFLTGPHWSISLSNKRKELREIDNIVKKSFCGSMVKEVYLLEVAISGKTSYLFICLDSNFNDKVKTVEQRGVWIKVKFALFSDLIQNKLIQDGMMLI</sequence>
<protein>
    <submittedName>
        <fullName evidence="2">Uncharacterized protein</fullName>
    </submittedName>
</protein>
<feature type="transmembrane region" description="Helical" evidence="1">
    <location>
        <begin position="26"/>
        <end position="46"/>
    </location>
</feature>
<keyword evidence="3" id="KW-1185">Reference proteome</keyword>
<gene>
    <name evidence="2" type="ORF">KUTeg_022950</name>
</gene>
<proteinExistence type="predicted"/>
<evidence type="ECO:0000313" key="3">
    <source>
        <dbReference type="Proteomes" id="UP001217089"/>
    </source>
</evidence>
<organism evidence="2 3">
    <name type="scientific">Tegillarca granosa</name>
    <name type="common">Malaysian cockle</name>
    <name type="synonym">Anadara granosa</name>
    <dbReference type="NCBI Taxonomy" id="220873"/>
    <lineage>
        <taxon>Eukaryota</taxon>
        <taxon>Metazoa</taxon>
        <taxon>Spiralia</taxon>
        <taxon>Lophotrochozoa</taxon>
        <taxon>Mollusca</taxon>
        <taxon>Bivalvia</taxon>
        <taxon>Autobranchia</taxon>
        <taxon>Pteriomorphia</taxon>
        <taxon>Arcoida</taxon>
        <taxon>Arcoidea</taxon>
        <taxon>Arcidae</taxon>
        <taxon>Tegillarca</taxon>
    </lineage>
</organism>